<dbReference type="RefSeq" id="WP_085889890.1">
    <property type="nucleotide sequence ID" value="NZ_FWFN01000009.1"/>
</dbReference>
<evidence type="ECO:0000313" key="3">
    <source>
        <dbReference type="Proteomes" id="UP000193963"/>
    </source>
</evidence>
<feature type="domain" description="MmeI-like N-terminal" evidence="1">
    <location>
        <begin position="1"/>
        <end position="109"/>
    </location>
</feature>
<evidence type="ECO:0000313" key="2">
    <source>
        <dbReference type="EMBL" id="SLN71818.1"/>
    </source>
</evidence>
<proteinExistence type="predicted"/>
<dbReference type="InterPro" id="IPR046817">
    <property type="entry name" value="MmeI_N"/>
</dbReference>
<dbReference type="AlphaFoldDB" id="A0A1X7A6Z3"/>
<reference evidence="3" key="1">
    <citation type="submission" date="2017-03" db="EMBL/GenBank/DDBJ databases">
        <authorList>
            <person name="Rodrigo-Torres L."/>
            <person name="Arahal R.D."/>
            <person name="Lucena T."/>
        </authorList>
    </citation>
    <scope>NUCLEOTIDE SEQUENCE [LARGE SCALE GENOMIC DNA]</scope>
    <source>
        <strain evidence="3">CECT 7751</strain>
    </source>
</reference>
<sequence length="126" mass="13359">MNPTDIFEALDALAKAPFDPAEFGFSFAEATDNAQATVSKLRVGSLNRSDIEGGVLMNLKFHYAPADALGVEATLDALKGSKRTAKHKPAILIATDGETVAAEHWKSGERLPWHWAPAAPSSAEAA</sequence>
<organism evidence="2 3">
    <name type="scientific">Pseudooceanicola marinus</name>
    <dbReference type="NCBI Taxonomy" id="396013"/>
    <lineage>
        <taxon>Bacteria</taxon>
        <taxon>Pseudomonadati</taxon>
        <taxon>Pseudomonadota</taxon>
        <taxon>Alphaproteobacteria</taxon>
        <taxon>Rhodobacterales</taxon>
        <taxon>Paracoccaceae</taxon>
        <taxon>Pseudooceanicola</taxon>
    </lineage>
</organism>
<dbReference type="Proteomes" id="UP000193963">
    <property type="component" value="Unassembled WGS sequence"/>
</dbReference>
<name>A0A1X7A6Z3_9RHOB</name>
<dbReference type="EMBL" id="FWFN01000009">
    <property type="protein sequence ID" value="SLN71818.1"/>
    <property type="molecule type" value="Genomic_DNA"/>
</dbReference>
<dbReference type="OrthoDB" id="9806213at2"/>
<keyword evidence="3" id="KW-1185">Reference proteome</keyword>
<dbReference type="Pfam" id="PF20464">
    <property type="entry name" value="MmeI_N"/>
    <property type="match status" value="1"/>
</dbReference>
<protein>
    <recommendedName>
        <fullName evidence="1">MmeI-like N-terminal domain-containing protein</fullName>
    </recommendedName>
</protein>
<evidence type="ECO:0000259" key="1">
    <source>
        <dbReference type="Pfam" id="PF20464"/>
    </source>
</evidence>
<gene>
    <name evidence="2" type="ORF">PSM7751_03881</name>
</gene>
<accession>A0A1X7A6Z3</accession>